<dbReference type="PIRSF" id="PIRSF005719">
    <property type="entry name" value="SMC"/>
    <property type="match status" value="1"/>
</dbReference>
<comment type="subcellular location">
    <subcellularLocation>
        <location evidence="6">Cytoplasm</location>
    </subcellularLocation>
</comment>
<dbReference type="InterPro" id="IPR027417">
    <property type="entry name" value="P-loop_NTPase"/>
</dbReference>
<dbReference type="SUPFAM" id="SSF52540">
    <property type="entry name" value="P-loop containing nucleoside triphosphate hydrolases"/>
    <property type="match status" value="1"/>
</dbReference>
<keyword evidence="4 6" id="KW-0175">Coiled coil</keyword>
<dbReference type="GO" id="GO:0003677">
    <property type="term" value="F:DNA binding"/>
    <property type="evidence" value="ECO:0007669"/>
    <property type="project" value="UniProtKB-UniRule"/>
</dbReference>
<dbReference type="GO" id="GO:0030261">
    <property type="term" value="P:chromosome condensation"/>
    <property type="evidence" value="ECO:0007669"/>
    <property type="project" value="InterPro"/>
</dbReference>
<dbReference type="InterPro" id="IPR011890">
    <property type="entry name" value="SMC_prok"/>
</dbReference>
<protein>
    <recommendedName>
        <fullName evidence="6">Chromosome partition protein Smc</fullName>
    </recommendedName>
</protein>
<dbReference type="GO" id="GO:0005737">
    <property type="term" value="C:cytoplasm"/>
    <property type="evidence" value="ECO:0007669"/>
    <property type="project" value="UniProtKB-SubCell"/>
</dbReference>
<gene>
    <name evidence="6 9" type="primary">smc</name>
    <name evidence="9" type="ORF">KH142_06265</name>
</gene>
<keyword evidence="2 6" id="KW-0547">Nucleotide-binding</keyword>
<evidence type="ECO:0000313" key="10">
    <source>
        <dbReference type="Proteomes" id="UP000727506"/>
    </source>
</evidence>
<dbReference type="Proteomes" id="UP000727506">
    <property type="component" value="Unassembled WGS sequence"/>
</dbReference>
<evidence type="ECO:0000313" key="9">
    <source>
        <dbReference type="EMBL" id="MBS6941068.1"/>
    </source>
</evidence>
<comment type="caution">
    <text evidence="9">The sequence shown here is derived from an EMBL/GenBank/DDBJ whole genome shotgun (WGS) entry which is preliminary data.</text>
</comment>
<dbReference type="Gene3D" id="1.20.1060.20">
    <property type="match status" value="1"/>
</dbReference>
<accession>A0A943V0T2</accession>
<feature type="coiled-coil region" evidence="6">
    <location>
        <begin position="728"/>
        <end position="853"/>
    </location>
</feature>
<dbReference type="InterPro" id="IPR036277">
    <property type="entry name" value="SMC_hinge_sf"/>
</dbReference>
<dbReference type="AlphaFoldDB" id="A0A943V0T2"/>
<evidence type="ECO:0000256" key="3">
    <source>
        <dbReference type="ARBA" id="ARBA00022840"/>
    </source>
</evidence>
<dbReference type="GO" id="GO:0007059">
    <property type="term" value="P:chromosome segregation"/>
    <property type="evidence" value="ECO:0007669"/>
    <property type="project" value="UniProtKB-UniRule"/>
</dbReference>
<comment type="subunit">
    <text evidence="6">Homodimer.</text>
</comment>
<dbReference type="Pfam" id="PF06470">
    <property type="entry name" value="SMC_hinge"/>
    <property type="match status" value="1"/>
</dbReference>
<dbReference type="PANTHER" id="PTHR43977">
    <property type="entry name" value="STRUCTURAL MAINTENANCE OF CHROMOSOMES PROTEIN 3"/>
    <property type="match status" value="1"/>
</dbReference>
<evidence type="ECO:0000256" key="4">
    <source>
        <dbReference type="ARBA" id="ARBA00023054"/>
    </source>
</evidence>
<dbReference type="Gene3D" id="3.30.70.1620">
    <property type="match status" value="1"/>
</dbReference>
<feature type="binding site" evidence="6">
    <location>
        <begin position="32"/>
        <end position="39"/>
    </location>
    <ligand>
        <name>ATP</name>
        <dbReference type="ChEBI" id="CHEBI:30616"/>
    </ligand>
</feature>
<dbReference type="Pfam" id="PF02463">
    <property type="entry name" value="SMC_N"/>
    <property type="match status" value="1"/>
</dbReference>
<dbReference type="HAMAP" id="MF_01894">
    <property type="entry name" value="Smc_prok"/>
    <property type="match status" value="1"/>
</dbReference>
<dbReference type="Gene3D" id="3.40.50.300">
    <property type="entry name" value="P-loop containing nucleotide triphosphate hydrolases"/>
    <property type="match status" value="2"/>
</dbReference>
<sequence>MHLKSLVLKGFKSFADRTAITLEPGITAIVGPNGSGKSNISDAVLWVLGERNAKNLRGQAMEDVIFAGSSARRGVGLAEVDLVLDNADMTLPVDYSEVSLTRRMYRSGESEYLINGAPARRLDFMDILHDTGLGTGVHSVIGQGNLDAILASSPQERCALVEEAAGVLKHKQRKQRSARKIAAMDEHLARVKDVAAEVERQLKPLARKAARAEAHRALAAELEAVELALAVDDVRALQKRWEAAESCEKKACAAIEAAQLHLDEVARASQDIQALFQRQSLDASEAAQRIARLHMLVERFESANMLLAEKARGIEARVSAARETLSGSARRIERCDAEMAALQEKIDVERTRRDEAGAALDELSALCDAAACRCAAADARLSEARSLSRQAQQDADAAAADRSALQEGLSRHMSAESVCESKRAAAAAELGEARDELARCDRSLECDEARLEELAERKRIAHEALDAVLNDVDEARAQADAARRAVADVESRIAALAALDRASREENEAAAWMFSHAKDLDASGACAASLIKAPRELERLVEFLLADDADAWCATDADRAADIASALFDSGAAGSASIIFEDDGSRAPRFACENRLIERLEYPDAMASALEALIGDVVLVDTFAEAIARAKDGDARLRYVSEDGVVVRPGAKIAMGRICDVGDGALARERELGESRSALAEAREAQVAAEARCRLLDADLESRRAASLEASKVHAEHAGATESLRSRRGKLVRRIEALEAALASCESESAAAKRAIAEARNRAEVLDARIEDFRLARAQAEELMAQASRERDDARLEEQDCAGRRAEAKLKHATAAERLRSLEREYRARRAERERAERASARATSDVRSLEAAAGRIVHLGEALDSLKVSADMRAQAQAQGQKRAQRAVAELSSAMGRSRRDAAEAQERLDAAKAALGEARVEKGKVEVQVESAVASIVEGHGISLESALETPAPEDRAAAEEQAAGLRRRLRAIGAIDSSAAAEYAAMKERYDFLAGQIEDVEAARRALKRIVSAIDARMKERFDDAFARVDGNFRSIFAQLFPGGSGWLSLVELDDEGALGMEVHAQPRGKRISKMTLMSGGEKSLVAIALLFAVYGIRRTPFYILDEVEAALDDSNLRRLLAYLETLRGTTQLIMITHQRRTMEMADVLYGISMQADGVTKAVSQRLDRASERPAR</sequence>
<evidence type="ECO:0000256" key="2">
    <source>
        <dbReference type="ARBA" id="ARBA00022741"/>
    </source>
</evidence>
<feature type="coiled-coil region" evidence="6">
    <location>
        <begin position="889"/>
        <end position="923"/>
    </location>
</feature>
<organism evidence="9 10">
    <name type="scientific">Slackia piriformis</name>
    <dbReference type="NCBI Taxonomy" id="626934"/>
    <lineage>
        <taxon>Bacteria</taxon>
        <taxon>Bacillati</taxon>
        <taxon>Actinomycetota</taxon>
        <taxon>Coriobacteriia</taxon>
        <taxon>Eggerthellales</taxon>
        <taxon>Eggerthellaceae</taxon>
        <taxon>Slackia</taxon>
    </lineage>
</organism>
<evidence type="ECO:0000256" key="5">
    <source>
        <dbReference type="ARBA" id="ARBA00023125"/>
    </source>
</evidence>
<dbReference type="SUPFAM" id="SSF75553">
    <property type="entry name" value="Smc hinge domain"/>
    <property type="match status" value="1"/>
</dbReference>
<keyword evidence="5 6" id="KW-0238">DNA-binding</keyword>
<evidence type="ECO:0000256" key="1">
    <source>
        <dbReference type="ARBA" id="ARBA00022490"/>
    </source>
</evidence>
<dbReference type="EMBL" id="JAGZSV010000107">
    <property type="protein sequence ID" value="MBS6941068.1"/>
    <property type="molecule type" value="Genomic_DNA"/>
</dbReference>
<evidence type="ECO:0000256" key="6">
    <source>
        <dbReference type="HAMAP-Rule" id="MF_01894"/>
    </source>
</evidence>
<dbReference type="GO" id="GO:0005524">
    <property type="term" value="F:ATP binding"/>
    <property type="evidence" value="ECO:0007669"/>
    <property type="project" value="UniProtKB-UniRule"/>
</dbReference>
<dbReference type="GO" id="GO:0005694">
    <property type="term" value="C:chromosome"/>
    <property type="evidence" value="ECO:0007669"/>
    <property type="project" value="InterPro"/>
</dbReference>
<keyword evidence="3 6" id="KW-0067">ATP-binding</keyword>
<comment type="similarity">
    <text evidence="6">Belongs to the SMC family.</text>
</comment>
<keyword evidence="1 6" id="KW-0963">Cytoplasm</keyword>
<reference evidence="9" key="1">
    <citation type="submission" date="2021-02" db="EMBL/GenBank/DDBJ databases">
        <title>Infant gut strain persistence is associated with maternal origin, phylogeny, and functional potential including surface adhesion and iron acquisition.</title>
        <authorList>
            <person name="Lou Y.C."/>
        </authorList>
    </citation>
    <scope>NUCLEOTIDE SEQUENCE</scope>
    <source>
        <strain evidence="9">L2_039_000G1_dasL2_039_000G1_concoct_11</strain>
    </source>
</reference>
<name>A0A943V0T2_9ACTN</name>
<feature type="coiled-coil region" evidence="6">
    <location>
        <begin position="437"/>
        <end position="492"/>
    </location>
</feature>
<evidence type="ECO:0000259" key="7">
    <source>
        <dbReference type="Pfam" id="PF02463"/>
    </source>
</evidence>
<comment type="domain">
    <text evidence="6">Contains large globular domains required for ATP hydrolysis at each terminus and a third globular domain forming a flexible hinge near the middle of the molecule. These domains are separated by coiled-coil structures.</text>
</comment>
<feature type="domain" description="SMC hinge" evidence="8">
    <location>
        <begin position="527"/>
        <end position="628"/>
    </location>
</feature>
<evidence type="ECO:0000259" key="8">
    <source>
        <dbReference type="Pfam" id="PF06470"/>
    </source>
</evidence>
<dbReference type="InterPro" id="IPR010935">
    <property type="entry name" value="SMC_hinge"/>
</dbReference>
<dbReference type="NCBIfam" id="TIGR02168">
    <property type="entry name" value="SMC_prok_B"/>
    <property type="match status" value="1"/>
</dbReference>
<proteinExistence type="inferred from homology"/>
<dbReference type="GO" id="GO:0007062">
    <property type="term" value="P:sister chromatid cohesion"/>
    <property type="evidence" value="ECO:0007669"/>
    <property type="project" value="InterPro"/>
</dbReference>
<comment type="function">
    <text evidence="6">Required for chromosome condensation and partitioning.</text>
</comment>
<dbReference type="InterPro" id="IPR024704">
    <property type="entry name" value="SMC"/>
</dbReference>
<dbReference type="InterPro" id="IPR003395">
    <property type="entry name" value="RecF/RecN/SMC_N"/>
</dbReference>
<dbReference type="GO" id="GO:0006260">
    <property type="term" value="P:DNA replication"/>
    <property type="evidence" value="ECO:0007669"/>
    <property type="project" value="UniProtKB-UniRule"/>
</dbReference>
<dbReference type="GO" id="GO:0016887">
    <property type="term" value="F:ATP hydrolysis activity"/>
    <property type="evidence" value="ECO:0007669"/>
    <property type="project" value="InterPro"/>
</dbReference>
<feature type="domain" description="RecF/RecN/SMC N-terminal" evidence="7">
    <location>
        <begin position="2"/>
        <end position="1163"/>
    </location>
</feature>